<keyword evidence="2" id="KW-0813">Transport</keyword>
<feature type="transmembrane region" description="Helical" evidence="8">
    <location>
        <begin position="114"/>
        <end position="136"/>
    </location>
</feature>
<comment type="subcellular location">
    <subcellularLocation>
        <location evidence="1">Membrane</location>
        <topology evidence="1">Multi-pass membrane protein</topology>
    </subcellularLocation>
</comment>
<keyword evidence="11" id="KW-1185">Reference proteome</keyword>
<comment type="similarity">
    <text evidence="6">Belongs to the major facilitator superfamily. Allantoate permease family.</text>
</comment>
<feature type="domain" description="Major facilitator superfamily (MFS) profile" evidence="9">
    <location>
        <begin position="77"/>
        <end position="469"/>
    </location>
</feature>
<sequence>MAKDHDGEVPLLSHTNQQQEDDNTVRALRLSSSSSDTLTDENEQDDIELHHELEHSRHYTYSIEEEKALVRRLDRRLLVFAMFGNLIKTMDNTNISNAYISGMEEDLNIQGKQYNWMTVLFWAGYLLMQIPSNIILSRFRPSCYLPFLEIIWCILTLSMACVQSVTAVYCIRFLLGAFEAGFYPGIVFLVGTWYSHKELGKRNAWITIFGSLGGALSGVIQAILLKLADGFLGISGWRWLFVFDGLITFFLAYFGYKYLPDYPSTTSWLSPKEKDLAVLRLDKEGRETKQSNTLKTRQLLHSLLFNKYIYFLVLGWTLLFLAVGGAHVLGIIAKKVGYDAITANLFTSPDMVISMLAGLGNGYLSDYFRTRIWCLIAPLSLSVLGFSLLAAFVQPFGVFYFAYIIMHAGLSATSPVAMTWASEIMQESVELRALAIAIMNSSSSSMYTWAPLVLWPVTDAPRYCKWKNI</sequence>
<dbReference type="GO" id="GO:0022857">
    <property type="term" value="F:transmembrane transporter activity"/>
    <property type="evidence" value="ECO:0007669"/>
    <property type="project" value="InterPro"/>
</dbReference>
<evidence type="ECO:0000256" key="7">
    <source>
        <dbReference type="SAM" id="MobiDB-lite"/>
    </source>
</evidence>
<keyword evidence="4 8" id="KW-1133">Transmembrane helix</keyword>
<evidence type="ECO:0000256" key="3">
    <source>
        <dbReference type="ARBA" id="ARBA00022692"/>
    </source>
</evidence>
<evidence type="ECO:0000259" key="9">
    <source>
        <dbReference type="PROSITE" id="PS50850"/>
    </source>
</evidence>
<dbReference type="EMBL" id="JAIXMP010000011">
    <property type="protein sequence ID" value="KAI9265000.1"/>
    <property type="molecule type" value="Genomic_DNA"/>
</dbReference>
<reference evidence="10" key="1">
    <citation type="journal article" date="2022" name="IScience">
        <title>Evolution of zygomycete secretomes and the origins of terrestrial fungal ecologies.</title>
        <authorList>
            <person name="Chang Y."/>
            <person name="Wang Y."/>
            <person name="Mondo S."/>
            <person name="Ahrendt S."/>
            <person name="Andreopoulos W."/>
            <person name="Barry K."/>
            <person name="Beard J."/>
            <person name="Benny G.L."/>
            <person name="Blankenship S."/>
            <person name="Bonito G."/>
            <person name="Cuomo C."/>
            <person name="Desiro A."/>
            <person name="Gervers K.A."/>
            <person name="Hundley H."/>
            <person name="Kuo A."/>
            <person name="LaButti K."/>
            <person name="Lang B.F."/>
            <person name="Lipzen A."/>
            <person name="O'Donnell K."/>
            <person name="Pangilinan J."/>
            <person name="Reynolds N."/>
            <person name="Sandor L."/>
            <person name="Smith M.E."/>
            <person name="Tsang A."/>
            <person name="Grigoriev I.V."/>
            <person name="Stajich J.E."/>
            <person name="Spatafora J.W."/>
        </authorList>
    </citation>
    <scope>NUCLEOTIDE SEQUENCE</scope>
    <source>
        <strain evidence="10">RSA 2281</strain>
    </source>
</reference>
<feature type="transmembrane region" description="Helical" evidence="8">
    <location>
        <begin position="143"/>
        <end position="165"/>
    </location>
</feature>
<evidence type="ECO:0000256" key="2">
    <source>
        <dbReference type="ARBA" id="ARBA00022448"/>
    </source>
</evidence>
<reference evidence="10" key="2">
    <citation type="submission" date="2023-02" db="EMBL/GenBank/DDBJ databases">
        <authorList>
            <consortium name="DOE Joint Genome Institute"/>
            <person name="Mondo S.J."/>
            <person name="Chang Y."/>
            <person name="Wang Y."/>
            <person name="Ahrendt S."/>
            <person name="Andreopoulos W."/>
            <person name="Barry K."/>
            <person name="Beard J."/>
            <person name="Benny G.L."/>
            <person name="Blankenship S."/>
            <person name="Bonito G."/>
            <person name="Cuomo C."/>
            <person name="Desiro A."/>
            <person name="Gervers K.A."/>
            <person name="Hundley H."/>
            <person name="Kuo A."/>
            <person name="LaButti K."/>
            <person name="Lang B.F."/>
            <person name="Lipzen A."/>
            <person name="O'Donnell K."/>
            <person name="Pangilinan J."/>
            <person name="Reynolds N."/>
            <person name="Sandor L."/>
            <person name="Smith M.W."/>
            <person name="Tsang A."/>
            <person name="Grigoriev I.V."/>
            <person name="Stajich J.E."/>
            <person name="Spatafora J.W."/>
        </authorList>
    </citation>
    <scope>NUCLEOTIDE SEQUENCE</scope>
    <source>
        <strain evidence="10">RSA 2281</strain>
    </source>
</reference>
<feature type="transmembrane region" description="Helical" evidence="8">
    <location>
        <begin position="171"/>
        <end position="194"/>
    </location>
</feature>
<evidence type="ECO:0000256" key="6">
    <source>
        <dbReference type="ARBA" id="ARBA00037968"/>
    </source>
</evidence>
<organism evidence="10 11">
    <name type="scientific">Phascolomyces articulosus</name>
    <dbReference type="NCBI Taxonomy" id="60185"/>
    <lineage>
        <taxon>Eukaryota</taxon>
        <taxon>Fungi</taxon>
        <taxon>Fungi incertae sedis</taxon>
        <taxon>Mucoromycota</taxon>
        <taxon>Mucoromycotina</taxon>
        <taxon>Mucoromycetes</taxon>
        <taxon>Mucorales</taxon>
        <taxon>Lichtheimiaceae</taxon>
        <taxon>Phascolomyces</taxon>
    </lineage>
</organism>
<feature type="region of interest" description="Disordered" evidence="7">
    <location>
        <begin position="1"/>
        <end position="43"/>
    </location>
</feature>
<feature type="transmembrane region" description="Helical" evidence="8">
    <location>
        <begin position="308"/>
        <end position="333"/>
    </location>
</feature>
<feature type="transmembrane region" description="Helical" evidence="8">
    <location>
        <begin position="399"/>
        <end position="421"/>
    </location>
</feature>
<feature type="transmembrane region" description="Helical" evidence="8">
    <location>
        <begin position="206"/>
        <end position="225"/>
    </location>
</feature>
<feature type="transmembrane region" description="Helical" evidence="8">
    <location>
        <begin position="372"/>
        <end position="393"/>
    </location>
</feature>
<accession>A0AAD5PES8</accession>
<feature type="transmembrane region" description="Helical" evidence="8">
    <location>
        <begin position="433"/>
        <end position="450"/>
    </location>
</feature>
<gene>
    <name evidence="10" type="ORF">BDA99DRAFT_40417</name>
</gene>
<keyword evidence="3 8" id="KW-0812">Transmembrane</keyword>
<evidence type="ECO:0000256" key="5">
    <source>
        <dbReference type="ARBA" id="ARBA00023136"/>
    </source>
</evidence>
<dbReference type="AlphaFoldDB" id="A0AAD5PES8"/>
<dbReference type="PROSITE" id="PS50850">
    <property type="entry name" value="MFS"/>
    <property type="match status" value="1"/>
</dbReference>
<comment type="caution">
    <text evidence="10">The sequence shown here is derived from an EMBL/GenBank/DDBJ whole genome shotgun (WGS) entry which is preliminary data.</text>
</comment>
<dbReference type="Proteomes" id="UP001209540">
    <property type="component" value="Unassembled WGS sequence"/>
</dbReference>
<name>A0AAD5PES8_9FUNG</name>
<evidence type="ECO:0000313" key="11">
    <source>
        <dbReference type="Proteomes" id="UP001209540"/>
    </source>
</evidence>
<dbReference type="InterPro" id="IPR036259">
    <property type="entry name" value="MFS_trans_sf"/>
</dbReference>
<dbReference type="Pfam" id="PF07690">
    <property type="entry name" value="MFS_1"/>
    <property type="match status" value="1"/>
</dbReference>
<dbReference type="PANTHER" id="PTHR43791">
    <property type="entry name" value="PERMEASE-RELATED"/>
    <property type="match status" value="1"/>
</dbReference>
<dbReference type="GO" id="GO:0016020">
    <property type="term" value="C:membrane"/>
    <property type="evidence" value="ECO:0007669"/>
    <property type="project" value="UniProtKB-SubCell"/>
</dbReference>
<evidence type="ECO:0000256" key="8">
    <source>
        <dbReference type="SAM" id="Phobius"/>
    </source>
</evidence>
<protein>
    <submittedName>
        <fullName evidence="10">Major facilitator superfamily domain-containing protein</fullName>
    </submittedName>
</protein>
<proteinExistence type="inferred from homology"/>
<feature type="transmembrane region" description="Helical" evidence="8">
    <location>
        <begin position="237"/>
        <end position="256"/>
    </location>
</feature>
<dbReference type="SUPFAM" id="SSF103473">
    <property type="entry name" value="MFS general substrate transporter"/>
    <property type="match status" value="1"/>
</dbReference>
<evidence type="ECO:0000256" key="1">
    <source>
        <dbReference type="ARBA" id="ARBA00004141"/>
    </source>
</evidence>
<dbReference type="PANTHER" id="PTHR43791:SF64">
    <property type="entry name" value="MAJOR FACILITATOR SUPERFAMILY (MFS) PROFILE DOMAIN-CONTAINING PROTEIN"/>
    <property type="match status" value="1"/>
</dbReference>
<dbReference type="InterPro" id="IPR020846">
    <property type="entry name" value="MFS_dom"/>
</dbReference>
<evidence type="ECO:0000256" key="4">
    <source>
        <dbReference type="ARBA" id="ARBA00022989"/>
    </source>
</evidence>
<dbReference type="Gene3D" id="1.20.1250.20">
    <property type="entry name" value="MFS general substrate transporter like domains"/>
    <property type="match status" value="2"/>
</dbReference>
<evidence type="ECO:0000313" key="10">
    <source>
        <dbReference type="EMBL" id="KAI9265000.1"/>
    </source>
</evidence>
<keyword evidence="5 8" id="KW-0472">Membrane</keyword>
<dbReference type="FunFam" id="1.20.1250.20:FF:000065">
    <property type="entry name" value="Putative MFS pantothenate transporter"/>
    <property type="match status" value="1"/>
</dbReference>
<dbReference type="InterPro" id="IPR011701">
    <property type="entry name" value="MFS"/>
</dbReference>